<dbReference type="EC" id="6.1.1.1" evidence="1 9"/>
<dbReference type="GO" id="GO:0005524">
    <property type="term" value="F:ATP binding"/>
    <property type="evidence" value="ECO:0007669"/>
    <property type="project" value="UniProtKB-KW"/>
</dbReference>
<sequence length="392" mass="44017">MDIDSLLSRRVTETIDKSHLTAALKSKKKLRVKLGIDPTGADLHLGHAVTLWKLREFQDAGHKAVFIIGDWTAQIGDPSGKDKTRQGLTEKQVAANAKHFFDQAHLILDKAKTEIHLQSEWFKKFGLKEVVRLASQVSVQQLMAHETFAERIEHDQPFFAHEILYPLLQGYDSVAVKADVELGAMEQKFNLLMGRRIQKAFGLPEQDVILLKYLIGLDGKEKMSKTLSNYISLRDSATEMFGKVMSIPDELIIHYFELCTEVPEQEYLAMADDLKNKVLNPRMAKVTLGKEIVKIYHGKDAAQKAADVFEAKFGKNKGEISADFELKKAAGSYPILDILVEGKLAVSKSEARRKIAEGAVEIDDSKIKDFEAKVSLTKGSLIRLGKRFLRII</sequence>
<keyword evidence="3 11" id="KW-0547">Nucleotide-binding</keyword>
<gene>
    <name evidence="13" type="ORF">A3J05_02485</name>
</gene>
<dbReference type="InterPro" id="IPR001412">
    <property type="entry name" value="aa-tRNA-synth_I_CS"/>
</dbReference>
<dbReference type="InterPro" id="IPR002307">
    <property type="entry name" value="Tyr-tRNA-ligase"/>
</dbReference>
<evidence type="ECO:0000256" key="8">
    <source>
        <dbReference type="ARBA" id="ARBA00048248"/>
    </source>
</evidence>
<dbReference type="Proteomes" id="UP000177235">
    <property type="component" value="Unassembled WGS sequence"/>
</dbReference>
<evidence type="ECO:0000256" key="9">
    <source>
        <dbReference type="NCBIfam" id="TIGR00234"/>
    </source>
</evidence>
<evidence type="ECO:0000256" key="4">
    <source>
        <dbReference type="ARBA" id="ARBA00022840"/>
    </source>
</evidence>
<accession>A0A1F5QD76</accession>
<dbReference type="GO" id="GO:0006437">
    <property type="term" value="P:tyrosyl-tRNA aminoacylation"/>
    <property type="evidence" value="ECO:0007669"/>
    <property type="project" value="UniProtKB-UniRule"/>
</dbReference>
<dbReference type="InterPro" id="IPR002305">
    <property type="entry name" value="aa-tRNA-synth_Ic"/>
</dbReference>
<evidence type="ECO:0000256" key="5">
    <source>
        <dbReference type="ARBA" id="ARBA00022884"/>
    </source>
</evidence>
<keyword evidence="4 11" id="KW-0067">ATP-binding</keyword>
<evidence type="ECO:0000259" key="12">
    <source>
        <dbReference type="Pfam" id="PF22421"/>
    </source>
</evidence>
<dbReference type="PRINTS" id="PR01040">
    <property type="entry name" value="TRNASYNTHTYR"/>
</dbReference>
<dbReference type="Gene3D" id="1.10.240.10">
    <property type="entry name" value="Tyrosyl-Transfer RNA Synthetase"/>
    <property type="match status" value="1"/>
</dbReference>
<evidence type="ECO:0000256" key="11">
    <source>
        <dbReference type="RuleBase" id="RU363036"/>
    </source>
</evidence>
<name>A0A1F5QD76_9BACT</name>
<dbReference type="AlphaFoldDB" id="A0A1F5QD76"/>
<organism evidence="13 14">
    <name type="scientific">Candidatus Doudnabacteria bacterium RIFCSPLOWO2_02_FULL_48_13</name>
    <dbReference type="NCBI Taxonomy" id="1817845"/>
    <lineage>
        <taxon>Bacteria</taxon>
        <taxon>Candidatus Doudnaibacteriota</taxon>
    </lineage>
</organism>
<comment type="similarity">
    <text evidence="11">Belongs to the class-I aminoacyl-tRNA synthetase family.</text>
</comment>
<dbReference type="GO" id="GO:0005829">
    <property type="term" value="C:cytosol"/>
    <property type="evidence" value="ECO:0007669"/>
    <property type="project" value="TreeGrafter"/>
</dbReference>
<dbReference type="Gene3D" id="3.40.50.620">
    <property type="entry name" value="HUPs"/>
    <property type="match status" value="1"/>
</dbReference>
<evidence type="ECO:0000256" key="2">
    <source>
        <dbReference type="ARBA" id="ARBA00022598"/>
    </source>
</evidence>
<evidence type="ECO:0000256" key="1">
    <source>
        <dbReference type="ARBA" id="ARBA00013160"/>
    </source>
</evidence>
<keyword evidence="2 11" id="KW-0436">Ligase</keyword>
<evidence type="ECO:0000256" key="7">
    <source>
        <dbReference type="ARBA" id="ARBA00023146"/>
    </source>
</evidence>
<dbReference type="SUPFAM" id="SSF52374">
    <property type="entry name" value="Nucleotidylyl transferase"/>
    <property type="match status" value="1"/>
</dbReference>
<protein>
    <recommendedName>
        <fullName evidence="1 9">Tyrosine--tRNA ligase</fullName>
        <ecNumber evidence="1 9">6.1.1.1</ecNumber>
    </recommendedName>
</protein>
<dbReference type="PANTHER" id="PTHR11766">
    <property type="entry name" value="TYROSYL-TRNA SYNTHETASE"/>
    <property type="match status" value="1"/>
</dbReference>
<keyword evidence="5 10" id="KW-0694">RNA-binding</keyword>
<comment type="catalytic activity">
    <reaction evidence="8">
        <text>tRNA(Tyr) + L-tyrosine + ATP = L-tyrosyl-tRNA(Tyr) + AMP + diphosphate + H(+)</text>
        <dbReference type="Rhea" id="RHEA:10220"/>
        <dbReference type="Rhea" id="RHEA-COMP:9706"/>
        <dbReference type="Rhea" id="RHEA-COMP:9707"/>
        <dbReference type="ChEBI" id="CHEBI:15378"/>
        <dbReference type="ChEBI" id="CHEBI:30616"/>
        <dbReference type="ChEBI" id="CHEBI:33019"/>
        <dbReference type="ChEBI" id="CHEBI:58315"/>
        <dbReference type="ChEBI" id="CHEBI:78442"/>
        <dbReference type="ChEBI" id="CHEBI:78536"/>
        <dbReference type="ChEBI" id="CHEBI:456215"/>
        <dbReference type="EC" id="6.1.1.1"/>
    </reaction>
</comment>
<proteinExistence type="inferred from homology"/>
<dbReference type="GO" id="GO:0003723">
    <property type="term" value="F:RNA binding"/>
    <property type="evidence" value="ECO:0007669"/>
    <property type="project" value="UniProtKB-KW"/>
</dbReference>
<evidence type="ECO:0000313" key="14">
    <source>
        <dbReference type="Proteomes" id="UP000177235"/>
    </source>
</evidence>
<dbReference type="InterPro" id="IPR036986">
    <property type="entry name" value="S4_RNA-bd_sf"/>
</dbReference>
<dbReference type="InterPro" id="IPR014729">
    <property type="entry name" value="Rossmann-like_a/b/a_fold"/>
</dbReference>
<dbReference type="CDD" id="cd00165">
    <property type="entry name" value="S4"/>
    <property type="match status" value="1"/>
</dbReference>
<dbReference type="SUPFAM" id="SSF55174">
    <property type="entry name" value="Alpha-L RNA-binding motif"/>
    <property type="match status" value="1"/>
</dbReference>
<dbReference type="Pfam" id="PF22421">
    <property type="entry name" value="SYY_C-terminal"/>
    <property type="match status" value="1"/>
</dbReference>
<evidence type="ECO:0000256" key="10">
    <source>
        <dbReference type="PROSITE-ProRule" id="PRU00182"/>
    </source>
</evidence>
<dbReference type="Pfam" id="PF00579">
    <property type="entry name" value="tRNA-synt_1b"/>
    <property type="match status" value="1"/>
</dbReference>
<dbReference type="PROSITE" id="PS00178">
    <property type="entry name" value="AA_TRNA_LIGASE_I"/>
    <property type="match status" value="1"/>
</dbReference>
<dbReference type="PANTHER" id="PTHR11766:SF1">
    <property type="entry name" value="TYROSINE--TRNA LIGASE"/>
    <property type="match status" value="1"/>
</dbReference>
<dbReference type="NCBIfam" id="TIGR00234">
    <property type="entry name" value="tyrS"/>
    <property type="match status" value="1"/>
</dbReference>
<dbReference type="InterPro" id="IPR024088">
    <property type="entry name" value="Tyr-tRNA-ligase_bac-type"/>
</dbReference>
<dbReference type="EMBL" id="MFFF01000013">
    <property type="protein sequence ID" value="OGE99832.1"/>
    <property type="molecule type" value="Genomic_DNA"/>
</dbReference>
<reference evidence="13 14" key="1">
    <citation type="journal article" date="2016" name="Nat. Commun.">
        <title>Thousands of microbial genomes shed light on interconnected biogeochemical processes in an aquifer system.</title>
        <authorList>
            <person name="Anantharaman K."/>
            <person name="Brown C.T."/>
            <person name="Hug L.A."/>
            <person name="Sharon I."/>
            <person name="Castelle C.J."/>
            <person name="Probst A.J."/>
            <person name="Thomas B.C."/>
            <person name="Singh A."/>
            <person name="Wilkins M.J."/>
            <person name="Karaoz U."/>
            <person name="Brodie E.L."/>
            <person name="Williams K.H."/>
            <person name="Hubbard S.S."/>
            <person name="Banfield J.F."/>
        </authorList>
    </citation>
    <scope>NUCLEOTIDE SEQUENCE [LARGE SCALE GENOMIC DNA]</scope>
</reference>
<dbReference type="PROSITE" id="PS50889">
    <property type="entry name" value="S4"/>
    <property type="match status" value="1"/>
</dbReference>
<evidence type="ECO:0000313" key="13">
    <source>
        <dbReference type="EMBL" id="OGE99832.1"/>
    </source>
</evidence>
<dbReference type="InterPro" id="IPR054608">
    <property type="entry name" value="SYY-like_C"/>
</dbReference>
<comment type="caution">
    <text evidence="13">The sequence shown here is derived from an EMBL/GenBank/DDBJ whole genome shotgun (WGS) entry which is preliminary data.</text>
</comment>
<dbReference type="GO" id="GO:0004831">
    <property type="term" value="F:tyrosine-tRNA ligase activity"/>
    <property type="evidence" value="ECO:0007669"/>
    <property type="project" value="UniProtKB-UniRule"/>
</dbReference>
<feature type="domain" description="Tyrosine--tRNA ligase SYY-like C-terminal" evidence="12">
    <location>
        <begin position="331"/>
        <end position="376"/>
    </location>
</feature>
<keyword evidence="7 11" id="KW-0030">Aminoacyl-tRNA synthetase</keyword>
<dbReference type="Gene3D" id="3.10.290.10">
    <property type="entry name" value="RNA-binding S4 domain"/>
    <property type="match status" value="1"/>
</dbReference>
<evidence type="ECO:0000256" key="6">
    <source>
        <dbReference type="ARBA" id="ARBA00022917"/>
    </source>
</evidence>
<keyword evidence="6 11" id="KW-0648">Protein biosynthesis</keyword>
<evidence type="ECO:0000256" key="3">
    <source>
        <dbReference type="ARBA" id="ARBA00022741"/>
    </source>
</evidence>